<dbReference type="Proteomes" id="UP000002497">
    <property type="component" value="Unassembled WGS sequence"/>
</dbReference>
<dbReference type="Gene3D" id="1.20.58.340">
    <property type="entry name" value="Magnesium transport protein CorA, transmembrane region"/>
    <property type="match status" value="1"/>
</dbReference>
<reference evidence="4" key="2">
    <citation type="submission" date="2010-03" db="EMBL/GenBank/DDBJ databases">
        <title>The genome sequence of Coccidioides posadasii strain Silveira.</title>
        <authorList>
            <consortium name="The Broad Institute Genome Sequencing Center for Infectious Disease"/>
            <person name="Neafsey D."/>
            <person name="Orbach M."/>
            <person name="Henn M.R."/>
            <person name="Cole G.T."/>
            <person name="Galgiani J."/>
            <person name="Gardner M.J."/>
            <person name="Kirkland T.N."/>
            <person name="Taylor J.W."/>
            <person name="Young S.K."/>
            <person name="Zeng Q."/>
            <person name="Koehrsen M."/>
            <person name="Alvarado L."/>
            <person name="Berlin A."/>
            <person name="Borenstein D."/>
            <person name="Chapman S.B."/>
            <person name="Chen Z."/>
            <person name="Engels R."/>
            <person name="Freedman E."/>
            <person name="Gellesch M."/>
            <person name="Goldberg J."/>
            <person name="Griggs A."/>
            <person name="Gujja S."/>
            <person name="Heilman E."/>
            <person name="Heiman D."/>
            <person name="Howarth C."/>
            <person name="Jen D."/>
            <person name="Larson L."/>
            <person name="Mehta T."/>
            <person name="Neiman D."/>
            <person name="Park D."/>
            <person name="Pearson M."/>
            <person name="Richards J."/>
            <person name="Roberts A."/>
            <person name="Saif S."/>
            <person name="Shea T."/>
            <person name="Shenoy N."/>
            <person name="Sisk P."/>
            <person name="Stolte C."/>
            <person name="Sykes S."/>
            <person name="Walk T."/>
            <person name="White J."/>
            <person name="Yandava C."/>
            <person name="Haas B."/>
            <person name="Nusbaum C."/>
            <person name="Birren B."/>
        </authorList>
    </citation>
    <scope>NUCLEOTIDE SEQUENCE [LARGE SCALE GENOMIC DNA]</scope>
    <source>
        <strain evidence="4">RMSCC 757 / Silveira</strain>
    </source>
</reference>
<dbReference type="GO" id="GO:0005886">
    <property type="term" value="C:plasma membrane"/>
    <property type="evidence" value="ECO:0007669"/>
    <property type="project" value="UniProtKB-SubCell"/>
</dbReference>
<gene>
    <name evidence="3" type="ORF">CPSG_06115</name>
</gene>
<feature type="transmembrane region" description="Helical" evidence="2">
    <location>
        <begin position="294"/>
        <end position="318"/>
    </location>
</feature>
<keyword evidence="2" id="KW-0472">Membrane</keyword>
<keyword evidence="2" id="KW-1133">Transmembrane helix</keyword>
<accession>E9D8G3</accession>
<dbReference type="GO" id="GO:0000287">
    <property type="term" value="F:magnesium ion binding"/>
    <property type="evidence" value="ECO:0007669"/>
    <property type="project" value="TreeGrafter"/>
</dbReference>
<dbReference type="Pfam" id="PF01544">
    <property type="entry name" value="CorA"/>
    <property type="match status" value="1"/>
</dbReference>
<protein>
    <recommendedName>
        <fullName evidence="5">CorA-like Mg2+ transporter family protein</fullName>
    </recommendedName>
</protein>
<dbReference type="EMBL" id="GL636494">
    <property type="protein sequence ID" value="EFW17672.1"/>
    <property type="molecule type" value="Genomic_DNA"/>
</dbReference>
<dbReference type="PANTHER" id="PTHR46494:SF1">
    <property type="entry name" value="CORA FAMILY METAL ION TRANSPORTER (EUROFUNG)"/>
    <property type="match status" value="1"/>
</dbReference>
<evidence type="ECO:0000313" key="3">
    <source>
        <dbReference type="EMBL" id="EFW17672.1"/>
    </source>
</evidence>
<evidence type="ECO:0000313" key="4">
    <source>
        <dbReference type="Proteomes" id="UP000002497"/>
    </source>
</evidence>
<dbReference type="GO" id="GO:0050897">
    <property type="term" value="F:cobalt ion binding"/>
    <property type="evidence" value="ECO:0007669"/>
    <property type="project" value="TreeGrafter"/>
</dbReference>
<dbReference type="OMA" id="WIKLNIF"/>
<dbReference type="GO" id="GO:0015095">
    <property type="term" value="F:magnesium ion transmembrane transporter activity"/>
    <property type="evidence" value="ECO:0007669"/>
    <property type="project" value="TreeGrafter"/>
</dbReference>
<dbReference type="STRING" id="443226.E9D8G3"/>
<dbReference type="VEuPathDB" id="FungiDB:CPSG_06115"/>
<evidence type="ECO:0008006" key="5">
    <source>
        <dbReference type="Google" id="ProtNLM"/>
    </source>
</evidence>
<organism evidence="4">
    <name type="scientific">Coccidioides posadasii (strain RMSCC 757 / Silveira)</name>
    <name type="common">Valley fever fungus</name>
    <dbReference type="NCBI Taxonomy" id="443226"/>
    <lineage>
        <taxon>Eukaryota</taxon>
        <taxon>Fungi</taxon>
        <taxon>Dikarya</taxon>
        <taxon>Ascomycota</taxon>
        <taxon>Pezizomycotina</taxon>
        <taxon>Eurotiomycetes</taxon>
        <taxon>Eurotiomycetidae</taxon>
        <taxon>Onygenales</taxon>
        <taxon>Onygenaceae</taxon>
        <taxon>Coccidioides</taxon>
    </lineage>
</organism>
<keyword evidence="4" id="KW-1185">Reference proteome</keyword>
<proteinExistence type="predicted"/>
<feature type="transmembrane region" description="Helical" evidence="2">
    <location>
        <begin position="330"/>
        <end position="357"/>
    </location>
</feature>
<name>E9D8G3_COCPS</name>
<dbReference type="GO" id="GO:0015087">
    <property type="term" value="F:cobalt ion transmembrane transporter activity"/>
    <property type="evidence" value="ECO:0007669"/>
    <property type="project" value="TreeGrafter"/>
</dbReference>
<dbReference type="AlphaFoldDB" id="E9D8G3"/>
<dbReference type="HOGENOM" id="CLU_041307_1_0_1"/>
<comment type="subcellular location">
    <subcellularLocation>
        <location evidence="1">Cell membrane</location>
        <topology evidence="1">Multi-pass membrane protein</topology>
    </subcellularLocation>
</comment>
<evidence type="ECO:0000256" key="1">
    <source>
        <dbReference type="ARBA" id="ARBA00004651"/>
    </source>
</evidence>
<dbReference type="InterPro" id="IPR002523">
    <property type="entry name" value="MgTranspt_CorA/ZnTranspt_ZntB"/>
</dbReference>
<dbReference type="PANTHER" id="PTHR46494">
    <property type="entry name" value="CORA FAMILY METAL ION TRANSPORTER (EUROFUNG)"/>
    <property type="match status" value="1"/>
</dbReference>
<reference evidence="4" key="1">
    <citation type="journal article" date="2010" name="Genome Res.">
        <title>Population genomic sequencing of Coccidioides fungi reveals recent hybridization and transposon control.</title>
        <authorList>
            <person name="Neafsey D.E."/>
            <person name="Barker B.M."/>
            <person name="Sharpton T.J."/>
            <person name="Stajich J.E."/>
            <person name="Park D.J."/>
            <person name="Whiston E."/>
            <person name="Hung C.-Y."/>
            <person name="McMahan C."/>
            <person name="White J."/>
            <person name="Sykes S."/>
            <person name="Heiman D."/>
            <person name="Young S."/>
            <person name="Zeng Q."/>
            <person name="Abouelleil A."/>
            <person name="Aftuck L."/>
            <person name="Bessette D."/>
            <person name="Brown A."/>
            <person name="FitzGerald M."/>
            <person name="Lui A."/>
            <person name="Macdonald J.P."/>
            <person name="Priest M."/>
            <person name="Orbach M.J."/>
            <person name="Galgiani J.N."/>
            <person name="Kirkland T.N."/>
            <person name="Cole G.T."/>
            <person name="Birren B.W."/>
            <person name="Henn M.R."/>
            <person name="Taylor J.W."/>
            <person name="Rounsley S.D."/>
        </authorList>
    </citation>
    <scope>NUCLEOTIDE SEQUENCE [LARGE SCALE GENOMIC DNA]</scope>
    <source>
        <strain evidence="4">RMSCC 757 / Silveira</strain>
    </source>
</reference>
<sequence length="374" mass="43073">MAAGLPTTTSNTSPAREIHFCLDSRFFVKSTDSAMTEGKWGLDTLDLSKNCLTIAACKDPECPPGKGSETRRLSVRSQNPGKGLLPEVGDRTCTGTWFRCLIKDVDNAADYRWYEMTFFTQWDIRGHCRVLCIDMPDRFLYDLQAILAGSSFEPRDPFSMHIAIFDQVVKLYDRSVWRLRDSIRRIEKNRHIAGPDFEGMNDMSRHSSHIAEVLEVTIQTLGSIQEQQPPVYEALPFVLDKTYKAQTREYVKFQLQIINNLLRRSKSNHERLKSEISAAYNMIVMQDSSAMKSIAFLTMLFLPATFVAAVFSTTFFEFDERGWKISNSMWIYWAVTIPATILVWVGWTSFPSLLRLWKRLEEKSRREPSLNRTV</sequence>
<keyword evidence="2" id="KW-0812">Transmembrane</keyword>
<dbReference type="VEuPathDB" id="FungiDB:D8B26_000346"/>
<evidence type="ECO:0000256" key="2">
    <source>
        <dbReference type="SAM" id="Phobius"/>
    </source>
</evidence>